<accession>A0A8D9E7L8</accession>
<reference evidence="2" key="1">
    <citation type="submission" date="2021-05" db="EMBL/GenBank/DDBJ databases">
        <authorList>
            <person name="Alioto T."/>
            <person name="Alioto T."/>
            <person name="Gomez Garrido J."/>
        </authorList>
    </citation>
    <scope>NUCLEOTIDE SEQUENCE</scope>
</reference>
<name>A0A8D9E7L8_9HEMI</name>
<evidence type="ECO:0000256" key="1">
    <source>
        <dbReference type="SAM" id="Phobius"/>
    </source>
</evidence>
<dbReference type="EMBL" id="HBUF01447120">
    <property type="protein sequence ID" value="CAG6743382.1"/>
    <property type="molecule type" value="Transcribed_RNA"/>
</dbReference>
<feature type="transmembrane region" description="Helical" evidence="1">
    <location>
        <begin position="12"/>
        <end position="32"/>
    </location>
</feature>
<keyword evidence="1" id="KW-0472">Membrane</keyword>
<keyword evidence="1" id="KW-0812">Transmembrane</keyword>
<keyword evidence="1" id="KW-1133">Transmembrane helix</keyword>
<dbReference type="AlphaFoldDB" id="A0A8D9E7L8"/>
<protein>
    <submittedName>
        <fullName evidence="2">Uncharacterized protein</fullName>
    </submittedName>
</protein>
<proteinExistence type="predicted"/>
<organism evidence="2">
    <name type="scientific">Cacopsylla melanoneura</name>
    <dbReference type="NCBI Taxonomy" id="428564"/>
    <lineage>
        <taxon>Eukaryota</taxon>
        <taxon>Metazoa</taxon>
        <taxon>Ecdysozoa</taxon>
        <taxon>Arthropoda</taxon>
        <taxon>Hexapoda</taxon>
        <taxon>Insecta</taxon>
        <taxon>Pterygota</taxon>
        <taxon>Neoptera</taxon>
        <taxon>Paraneoptera</taxon>
        <taxon>Hemiptera</taxon>
        <taxon>Sternorrhyncha</taxon>
        <taxon>Psylloidea</taxon>
        <taxon>Psyllidae</taxon>
        <taxon>Psyllinae</taxon>
        <taxon>Cacopsylla</taxon>
    </lineage>
</organism>
<evidence type="ECO:0000313" key="2">
    <source>
        <dbReference type="EMBL" id="CAG6743382.1"/>
    </source>
</evidence>
<sequence length="108" mass="11973">MSVNPVLVDEILFRIPVIVLVVTITGLIFHFGQVKIGYTVQWTFARISSSSGTCVVFVRIKPIGGKNSYSHMVACHVEQFFLSNCISMKHVICIYGNCNEVSANCVFV</sequence>